<dbReference type="EMBL" id="JASCZI010090835">
    <property type="protein sequence ID" value="MED6147005.1"/>
    <property type="molecule type" value="Genomic_DNA"/>
</dbReference>
<evidence type="ECO:0000313" key="2">
    <source>
        <dbReference type="Proteomes" id="UP001341840"/>
    </source>
</evidence>
<accession>A0ABU6TF89</accession>
<dbReference type="Proteomes" id="UP001341840">
    <property type="component" value="Unassembled WGS sequence"/>
</dbReference>
<proteinExistence type="predicted"/>
<reference evidence="1 2" key="1">
    <citation type="journal article" date="2023" name="Plants (Basel)">
        <title>Bridging the Gap: Combining Genomics and Transcriptomics Approaches to Understand Stylosanthes scabra, an Orphan Legume from the Brazilian Caatinga.</title>
        <authorList>
            <person name="Ferreira-Neto J.R.C."/>
            <person name="da Silva M.D."/>
            <person name="Binneck E."/>
            <person name="de Melo N.F."/>
            <person name="da Silva R.H."/>
            <person name="de Melo A.L.T.M."/>
            <person name="Pandolfi V."/>
            <person name="Bustamante F.O."/>
            <person name="Brasileiro-Vidal A.C."/>
            <person name="Benko-Iseppon A.M."/>
        </authorList>
    </citation>
    <scope>NUCLEOTIDE SEQUENCE [LARGE SCALE GENOMIC DNA]</scope>
    <source>
        <tissue evidence="1">Leaves</tissue>
    </source>
</reference>
<gene>
    <name evidence="1" type="ORF">PIB30_040041</name>
</gene>
<comment type="caution">
    <text evidence="1">The sequence shown here is derived from an EMBL/GenBank/DDBJ whole genome shotgun (WGS) entry which is preliminary data.</text>
</comment>
<evidence type="ECO:0000313" key="1">
    <source>
        <dbReference type="EMBL" id="MED6147005.1"/>
    </source>
</evidence>
<keyword evidence="2" id="KW-1185">Reference proteome</keyword>
<protein>
    <submittedName>
        <fullName evidence="1">Uncharacterized protein</fullName>
    </submittedName>
</protein>
<sequence length="134" mass="13900">MDSECAISLGESVAAFHRFRTQGGVSTSQAVKAAKTSTQADLPSTAQTQGTAIRSSLGFPSQGLLDGLSSPGFQQMISDILLDGDGGYKPDTQFDGSQVHLVLNEAVSDPTHAFIASRARCRGGSSNLTVQGPK</sequence>
<name>A0ABU6TF89_9FABA</name>
<organism evidence="1 2">
    <name type="scientific">Stylosanthes scabra</name>
    <dbReference type="NCBI Taxonomy" id="79078"/>
    <lineage>
        <taxon>Eukaryota</taxon>
        <taxon>Viridiplantae</taxon>
        <taxon>Streptophyta</taxon>
        <taxon>Embryophyta</taxon>
        <taxon>Tracheophyta</taxon>
        <taxon>Spermatophyta</taxon>
        <taxon>Magnoliopsida</taxon>
        <taxon>eudicotyledons</taxon>
        <taxon>Gunneridae</taxon>
        <taxon>Pentapetalae</taxon>
        <taxon>rosids</taxon>
        <taxon>fabids</taxon>
        <taxon>Fabales</taxon>
        <taxon>Fabaceae</taxon>
        <taxon>Papilionoideae</taxon>
        <taxon>50 kb inversion clade</taxon>
        <taxon>dalbergioids sensu lato</taxon>
        <taxon>Dalbergieae</taxon>
        <taxon>Pterocarpus clade</taxon>
        <taxon>Stylosanthes</taxon>
    </lineage>
</organism>